<keyword evidence="11" id="KW-1185">Reference proteome</keyword>
<evidence type="ECO:0000313" key="10">
    <source>
        <dbReference type="EMBL" id="TPX07833.1"/>
    </source>
</evidence>
<dbReference type="GO" id="GO:0016705">
    <property type="term" value="F:oxidoreductase activity, acting on paired donors, with incorporation or reduction of molecular oxygen"/>
    <property type="evidence" value="ECO:0007669"/>
    <property type="project" value="InterPro"/>
</dbReference>
<reference evidence="10 11" key="1">
    <citation type="submission" date="2019-06" db="EMBL/GenBank/DDBJ databases">
        <title>Draft genome sequence of the filamentous fungus Phialemoniopsis curvata isolated from diesel fuel.</title>
        <authorList>
            <person name="Varaljay V.A."/>
            <person name="Lyon W.J."/>
            <person name="Crouch A.L."/>
            <person name="Drake C.E."/>
            <person name="Hollomon J.M."/>
            <person name="Nadeau L.J."/>
            <person name="Nunn H.S."/>
            <person name="Stevenson B.S."/>
            <person name="Bojanowski C.L."/>
            <person name="Crookes-Goodson W.J."/>
        </authorList>
    </citation>
    <scope>NUCLEOTIDE SEQUENCE [LARGE SCALE GENOMIC DNA]</scope>
    <source>
        <strain evidence="10 11">D216</strain>
    </source>
</reference>
<keyword evidence="5" id="KW-0560">Oxidoreductase</keyword>
<evidence type="ECO:0000313" key="11">
    <source>
        <dbReference type="Proteomes" id="UP000319257"/>
    </source>
</evidence>
<comment type="pathway">
    <text evidence="2">Secondary metabolite biosynthesis.</text>
</comment>
<dbReference type="RefSeq" id="XP_030989544.1">
    <property type="nucleotide sequence ID" value="XM_031133147.1"/>
</dbReference>
<dbReference type="AlphaFoldDB" id="A0A507AKA1"/>
<proteinExistence type="predicted"/>
<dbReference type="InterPro" id="IPR002401">
    <property type="entry name" value="Cyt_P450_E_grp-I"/>
</dbReference>
<evidence type="ECO:0000256" key="9">
    <source>
        <dbReference type="SAM" id="Phobius"/>
    </source>
</evidence>
<dbReference type="Proteomes" id="UP000319257">
    <property type="component" value="Unassembled WGS sequence"/>
</dbReference>
<dbReference type="PRINTS" id="PR00463">
    <property type="entry name" value="EP450I"/>
</dbReference>
<evidence type="ECO:0000256" key="3">
    <source>
        <dbReference type="ARBA" id="ARBA00022617"/>
    </source>
</evidence>
<name>A0A507AKA1_9PEZI</name>
<dbReference type="Gene3D" id="1.10.630.10">
    <property type="entry name" value="Cytochrome P450"/>
    <property type="match status" value="1"/>
</dbReference>
<dbReference type="STRING" id="1093900.A0A507AKA1"/>
<dbReference type="GO" id="GO:0020037">
    <property type="term" value="F:heme binding"/>
    <property type="evidence" value="ECO:0007669"/>
    <property type="project" value="InterPro"/>
</dbReference>
<dbReference type="GO" id="GO:0005506">
    <property type="term" value="F:iron ion binding"/>
    <property type="evidence" value="ECO:0007669"/>
    <property type="project" value="InterPro"/>
</dbReference>
<evidence type="ECO:0000256" key="7">
    <source>
        <dbReference type="ARBA" id="ARBA00023033"/>
    </source>
</evidence>
<dbReference type="InterPro" id="IPR001128">
    <property type="entry name" value="Cyt_P450"/>
</dbReference>
<feature type="binding site" description="axial binding residue" evidence="8">
    <location>
        <position position="478"/>
    </location>
    <ligand>
        <name>heme</name>
        <dbReference type="ChEBI" id="CHEBI:30413"/>
    </ligand>
    <ligandPart>
        <name>Fe</name>
        <dbReference type="ChEBI" id="CHEBI:18248"/>
    </ligandPart>
</feature>
<evidence type="ECO:0000256" key="2">
    <source>
        <dbReference type="ARBA" id="ARBA00005179"/>
    </source>
</evidence>
<dbReference type="InterPro" id="IPR050121">
    <property type="entry name" value="Cytochrome_P450_monoxygenase"/>
</dbReference>
<keyword evidence="7" id="KW-0503">Monooxygenase</keyword>
<keyword evidence="6 8" id="KW-0408">Iron</keyword>
<dbReference type="InterPro" id="IPR036396">
    <property type="entry name" value="Cyt_P450_sf"/>
</dbReference>
<evidence type="ECO:0008006" key="12">
    <source>
        <dbReference type="Google" id="ProtNLM"/>
    </source>
</evidence>
<dbReference type="GO" id="GO:0004497">
    <property type="term" value="F:monooxygenase activity"/>
    <property type="evidence" value="ECO:0007669"/>
    <property type="project" value="UniProtKB-KW"/>
</dbReference>
<dbReference type="SUPFAM" id="SSF48264">
    <property type="entry name" value="Cytochrome P450"/>
    <property type="match status" value="1"/>
</dbReference>
<gene>
    <name evidence="10" type="ORF">E0L32_010520</name>
</gene>
<protein>
    <recommendedName>
        <fullName evidence="12">Cytochrome P450</fullName>
    </recommendedName>
</protein>
<evidence type="ECO:0000256" key="6">
    <source>
        <dbReference type="ARBA" id="ARBA00023004"/>
    </source>
</evidence>
<organism evidence="10 11">
    <name type="scientific">Thyridium curvatum</name>
    <dbReference type="NCBI Taxonomy" id="1093900"/>
    <lineage>
        <taxon>Eukaryota</taxon>
        <taxon>Fungi</taxon>
        <taxon>Dikarya</taxon>
        <taxon>Ascomycota</taxon>
        <taxon>Pezizomycotina</taxon>
        <taxon>Sordariomycetes</taxon>
        <taxon>Sordariomycetidae</taxon>
        <taxon>Thyridiales</taxon>
        <taxon>Thyridiaceae</taxon>
        <taxon>Thyridium</taxon>
    </lineage>
</organism>
<evidence type="ECO:0000256" key="8">
    <source>
        <dbReference type="PIRSR" id="PIRSR602401-1"/>
    </source>
</evidence>
<evidence type="ECO:0000256" key="1">
    <source>
        <dbReference type="ARBA" id="ARBA00001971"/>
    </source>
</evidence>
<keyword evidence="9" id="KW-1133">Transmembrane helix</keyword>
<keyword evidence="4 8" id="KW-0479">Metal-binding</keyword>
<dbReference type="PANTHER" id="PTHR24305:SF107">
    <property type="entry name" value="P450, PUTATIVE (EUROFUNG)-RELATED"/>
    <property type="match status" value="1"/>
</dbReference>
<keyword evidence="9" id="KW-0812">Transmembrane</keyword>
<evidence type="ECO:0000256" key="5">
    <source>
        <dbReference type="ARBA" id="ARBA00023002"/>
    </source>
</evidence>
<dbReference type="EMBL" id="SKBQ01000085">
    <property type="protein sequence ID" value="TPX07833.1"/>
    <property type="molecule type" value="Genomic_DNA"/>
</dbReference>
<comment type="caution">
    <text evidence="10">The sequence shown here is derived from an EMBL/GenBank/DDBJ whole genome shotgun (WGS) entry which is preliminary data.</text>
</comment>
<accession>A0A507AKA1</accession>
<feature type="transmembrane region" description="Helical" evidence="9">
    <location>
        <begin position="52"/>
        <end position="70"/>
    </location>
</feature>
<keyword evidence="9" id="KW-0472">Membrane</keyword>
<dbReference type="PRINTS" id="PR00385">
    <property type="entry name" value="P450"/>
</dbReference>
<evidence type="ECO:0000256" key="4">
    <source>
        <dbReference type="ARBA" id="ARBA00022723"/>
    </source>
</evidence>
<feature type="transmembrane region" description="Helical" evidence="9">
    <location>
        <begin position="12"/>
        <end position="32"/>
    </location>
</feature>
<dbReference type="GeneID" id="41977967"/>
<dbReference type="CDD" id="cd11051">
    <property type="entry name" value="CYP59-like"/>
    <property type="match status" value="1"/>
</dbReference>
<keyword evidence="3 8" id="KW-0349">Heme</keyword>
<dbReference type="PANTHER" id="PTHR24305">
    <property type="entry name" value="CYTOCHROME P450"/>
    <property type="match status" value="1"/>
</dbReference>
<dbReference type="OrthoDB" id="10029320at2759"/>
<sequence>MALHVGIAPVTLAFAGRVVLYSAVFGLAYFFYNLYQVRMLFRRARKEYGVHMLPHSFLFGHLLVFAKVAIKRKLPRDLHGAYTPLWLALEYPEIAETGLVYMDPWPIAPPTLAVFDPDMMTQFTAENSQLKHPNVNREFLPFAGGTDLVTSDGLIWKTARLMFNPGFAVKNLMSLVPGFVEEAVRFREVLGKMADKGDVVPLEKATTNVTVDIIGRAVLGERLGAQDGGSVPLLDAMLEQLSLLYFNIEPGKWMNPMNPYRHWRLNRKFRQAALPRVENAVRNYEKLEGPKTIIQLAVKAFVEEHGHSTVAAGIPAHFVDGVITQLKIFLLAGHDTTATTLAYAYYLLSCNPDKLALLRAEVDEVLGADAATKISHDPALLNRLPYAQATIKETLRLFPPLSSVRLGGPGFELRGAEGQRYPAEGFMLLSNSVGSHRSPRWWRDPHAFVPERFLPDAPASLRPVKNGFRAFEMGPRNCIGQELAGLELRLILALTVREFDFEAAYPEGAETFLGERAYQVQPPALVTAHPKGGLPVRVRRRRP</sequence>
<comment type="cofactor">
    <cofactor evidence="1 8">
        <name>heme</name>
        <dbReference type="ChEBI" id="CHEBI:30413"/>
    </cofactor>
</comment>
<dbReference type="InParanoid" id="A0A507AKA1"/>
<dbReference type="Pfam" id="PF00067">
    <property type="entry name" value="p450"/>
    <property type="match status" value="1"/>
</dbReference>